<keyword evidence="1" id="KW-0472">Membrane</keyword>
<dbReference type="InterPro" id="IPR045629">
    <property type="entry name" value="DUF6232"/>
</dbReference>
<feature type="transmembrane region" description="Helical" evidence="1">
    <location>
        <begin position="70"/>
        <end position="88"/>
    </location>
</feature>
<feature type="transmembrane region" description="Helical" evidence="1">
    <location>
        <begin position="45"/>
        <end position="64"/>
    </location>
</feature>
<gene>
    <name evidence="2" type="ordered locus">RPC_2377</name>
</gene>
<dbReference type="HOGENOM" id="CLU_1833658_0_0_5"/>
<dbReference type="Pfam" id="PF19744">
    <property type="entry name" value="DUF6232"/>
    <property type="match status" value="1"/>
</dbReference>
<keyword evidence="1" id="KW-1133">Transmembrane helix</keyword>
<protein>
    <submittedName>
        <fullName evidence="2">Uncharacterized protein</fullName>
    </submittedName>
</protein>
<organism evidence="2">
    <name type="scientific">Rhodopseudomonas palustris (strain BisB18)</name>
    <dbReference type="NCBI Taxonomy" id="316056"/>
    <lineage>
        <taxon>Bacteria</taxon>
        <taxon>Pseudomonadati</taxon>
        <taxon>Pseudomonadota</taxon>
        <taxon>Alphaproteobacteria</taxon>
        <taxon>Hyphomicrobiales</taxon>
        <taxon>Nitrobacteraceae</taxon>
        <taxon>Rhodopseudomonas</taxon>
    </lineage>
</organism>
<sequence>MSEQTLLKIGDIEITTKIARFGGISYQICNIGSIAIYTARKMNPIAVLMLVAAVVIGAFATSQANQQSDQTSMVVAIAAVLGIGAFIVQKFWPKHIFTLVLKTSSSDVQKIASEDREYLQSIQLAVEAAFSGATTEERSP</sequence>
<dbReference type="OrthoDB" id="9762933at2"/>
<name>Q215K6_RHOPB</name>
<reference evidence="2" key="1">
    <citation type="submission" date="2006-03" db="EMBL/GenBank/DDBJ databases">
        <title>Complete sequence of Rhodopseudomonas palustris BisB18.</title>
        <authorList>
            <consortium name="US DOE Joint Genome Institute"/>
            <person name="Copeland A."/>
            <person name="Lucas S."/>
            <person name="Lapidus A."/>
            <person name="Barry K."/>
            <person name="Detter J.C."/>
            <person name="Glavina del Rio T."/>
            <person name="Hammon N."/>
            <person name="Israni S."/>
            <person name="Dalin E."/>
            <person name="Tice H."/>
            <person name="Pitluck S."/>
            <person name="Chain P."/>
            <person name="Malfatti S."/>
            <person name="Shin M."/>
            <person name="Vergez L."/>
            <person name="Schmutz J."/>
            <person name="Larimer F."/>
            <person name="Land M."/>
            <person name="Hauser L."/>
            <person name="Pelletier D.A."/>
            <person name="Kyrpides N."/>
            <person name="Anderson I."/>
            <person name="Oda Y."/>
            <person name="Harwood C.S."/>
            <person name="Richardson P."/>
        </authorList>
    </citation>
    <scope>NUCLEOTIDE SEQUENCE [LARGE SCALE GENOMIC DNA]</scope>
    <source>
        <strain evidence="2">BisB18</strain>
    </source>
</reference>
<dbReference type="EMBL" id="CP000301">
    <property type="protein sequence ID" value="ABD87930.1"/>
    <property type="molecule type" value="Genomic_DNA"/>
</dbReference>
<keyword evidence="1" id="KW-0812">Transmembrane</keyword>
<evidence type="ECO:0000256" key="1">
    <source>
        <dbReference type="SAM" id="Phobius"/>
    </source>
</evidence>
<proteinExistence type="predicted"/>
<dbReference type="AlphaFoldDB" id="Q215K6"/>
<dbReference type="KEGG" id="rpc:RPC_2377"/>
<accession>Q215K6</accession>
<evidence type="ECO:0000313" key="2">
    <source>
        <dbReference type="EMBL" id="ABD87930.1"/>
    </source>
</evidence>
<dbReference type="RefSeq" id="WP_011472827.1">
    <property type="nucleotide sequence ID" value="NC_007925.1"/>
</dbReference>